<evidence type="ECO:0000259" key="1">
    <source>
        <dbReference type="Pfam" id="PF14587"/>
    </source>
</evidence>
<dbReference type="GO" id="GO:0004553">
    <property type="term" value="F:hydrolase activity, hydrolyzing O-glycosyl compounds"/>
    <property type="evidence" value="ECO:0007669"/>
    <property type="project" value="InterPro"/>
</dbReference>
<dbReference type="PANTHER" id="PTHR42767:SF1">
    <property type="entry name" value="ENDO-BETA-1,6-GALACTANASE-LIKE DOMAIN-CONTAINING PROTEIN"/>
    <property type="match status" value="1"/>
</dbReference>
<sequence length="494" mass="56229">MLALLLSCFQLLAQESSSSLQLNLKSSQRHQLIKHFGASDAWSIQYVGKDWEEDKKEQIAQWLFSNELGEDGSPLGIGLTTWRYNIGAGSAEQGDASEIKDPWRRSFGIYDSLTQKVKIANQAGQLWFLKKAKTLGVEHFTAFANSPPCAMTKNRLAHGGGETSLNLSRESYPLYAQFLSDFLMEMEKEQIHFDLISPFNEPQWDWGKKNGQEGTAAQNDEIAEFVSVLDKTFQQHQLKTKIEVAESAQYNYAYDPSSNRPERDHQLWNFFHPESPNYIGDLQLVSPSFSAHAYFTTSPLSKLKSSRQVMGNLMKDYKNLSFYQSEYCLLENNEEVKGKGKDLGIDPALYMAKVMHYDLTVANAASWQWWISVSPYDYKDGLIYVDKKDKTIVEDSKCLWVLGNYSRFVKPGMQRISAQLKGQFNQDELLVSAFQSKNETVTVIVNLADQPFDITLQSRKKKQVYITSATENLKHTSCKDKITIQPRSVTTIVK</sequence>
<dbReference type="InterPro" id="IPR013780">
    <property type="entry name" value="Glyco_hydro_b"/>
</dbReference>
<dbReference type="InterPro" id="IPR017853">
    <property type="entry name" value="GH"/>
</dbReference>
<comment type="caution">
    <text evidence="2">The sequence shown here is derived from an EMBL/GenBank/DDBJ whole genome shotgun (WGS) entry which is preliminary data.</text>
</comment>
<name>A0A7X9RUU7_9BACT</name>
<keyword evidence="2" id="KW-0119">Carbohydrate metabolism</keyword>
<dbReference type="RefSeq" id="WP_169657426.1">
    <property type="nucleotide sequence ID" value="NZ_JABANE010000036.1"/>
</dbReference>
<gene>
    <name evidence="2" type="ORF">HHU12_14285</name>
</gene>
<keyword evidence="2" id="KW-0378">Hydrolase</keyword>
<dbReference type="Proteomes" id="UP000576082">
    <property type="component" value="Unassembled WGS sequence"/>
</dbReference>
<keyword evidence="2" id="KW-0326">Glycosidase</keyword>
<dbReference type="Gene3D" id="2.60.40.1180">
    <property type="entry name" value="Golgi alpha-mannosidase II"/>
    <property type="match status" value="1"/>
</dbReference>
<dbReference type="InterPro" id="IPR039743">
    <property type="entry name" value="6GAL/EXGAL"/>
</dbReference>
<organism evidence="2 3">
    <name type="scientific">Flammeovirga aprica JL-4</name>
    <dbReference type="NCBI Taxonomy" id="694437"/>
    <lineage>
        <taxon>Bacteria</taxon>
        <taxon>Pseudomonadati</taxon>
        <taxon>Bacteroidota</taxon>
        <taxon>Cytophagia</taxon>
        <taxon>Cytophagales</taxon>
        <taxon>Flammeovirgaceae</taxon>
        <taxon>Flammeovirga</taxon>
    </lineage>
</organism>
<dbReference type="EMBL" id="JABANE010000036">
    <property type="protein sequence ID" value="NME69140.1"/>
    <property type="molecule type" value="Genomic_DNA"/>
</dbReference>
<dbReference type="Gene3D" id="3.20.20.80">
    <property type="entry name" value="Glycosidases"/>
    <property type="match status" value="1"/>
</dbReference>
<dbReference type="PANTHER" id="PTHR42767">
    <property type="entry name" value="ENDO-BETA-1,6-GALACTANASE"/>
    <property type="match status" value="1"/>
</dbReference>
<keyword evidence="2" id="KW-0858">Xylan degradation</keyword>
<dbReference type="AlphaFoldDB" id="A0A7X9RUU7"/>
<dbReference type="InterPro" id="IPR039514">
    <property type="entry name" value="6GAL-like"/>
</dbReference>
<evidence type="ECO:0000313" key="3">
    <source>
        <dbReference type="Proteomes" id="UP000576082"/>
    </source>
</evidence>
<reference evidence="2 3" key="1">
    <citation type="submission" date="2020-04" db="EMBL/GenBank/DDBJ databases">
        <title>Flammeovirga sp. SR4, a novel species isolated from seawater.</title>
        <authorList>
            <person name="Wang X."/>
        </authorList>
    </citation>
    <scope>NUCLEOTIDE SEQUENCE [LARGE SCALE GENOMIC DNA]</scope>
    <source>
        <strain evidence="2 3">ATCC 23126</strain>
    </source>
</reference>
<keyword evidence="2" id="KW-0624">Polysaccharide degradation</keyword>
<accession>A0A7X9RUU7</accession>
<dbReference type="GO" id="GO:0045493">
    <property type="term" value="P:xylan catabolic process"/>
    <property type="evidence" value="ECO:0007669"/>
    <property type="project" value="UniProtKB-KW"/>
</dbReference>
<feature type="domain" description="Endo-beta-1,6-galactanase-like" evidence="1">
    <location>
        <begin position="22"/>
        <end position="384"/>
    </location>
</feature>
<dbReference type="Pfam" id="PF14587">
    <property type="entry name" value="Glyco_hydr_30_2"/>
    <property type="match status" value="1"/>
</dbReference>
<dbReference type="SUPFAM" id="SSF51445">
    <property type="entry name" value="(Trans)glycosidases"/>
    <property type="match status" value="1"/>
</dbReference>
<proteinExistence type="predicted"/>
<protein>
    <submittedName>
        <fullName evidence="2">Xylanase</fullName>
    </submittedName>
</protein>
<evidence type="ECO:0000313" key="2">
    <source>
        <dbReference type="EMBL" id="NME69140.1"/>
    </source>
</evidence>
<keyword evidence="3" id="KW-1185">Reference proteome</keyword>